<dbReference type="Proteomes" id="UP000017800">
    <property type="component" value="Unassembled WGS sequence"/>
</dbReference>
<reference evidence="1 2" key="2">
    <citation type="submission" date="2013-11" db="EMBL/GenBank/DDBJ databases">
        <title>Whole genome shotgun sequence of Vibrio halioticoli NBRC 102217.</title>
        <authorList>
            <person name="Isaki S."/>
            <person name="Kimura A."/>
            <person name="Ohji S."/>
            <person name="Hosoyama A."/>
            <person name="Fujita N."/>
            <person name="Hashimoto M."/>
            <person name="Hosoyama Y."/>
            <person name="Yamazoe A."/>
        </authorList>
    </citation>
    <scope>NUCLEOTIDE SEQUENCE [LARGE SCALE GENOMIC DNA]</scope>
    <source>
        <strain evidence="1 2">NBRC 102217</strain>
    </source>
</reference>
<evidence type="ECO:0008006" key="3">
    <source>
        <dbReference type="Google" id="ProtNLM"/>
    </source>
</evidence>
<proteinExistence type="predicted"/>
<dbReference type="eggNOG" id="COG2755">
    <property type="taxonomic scope" value="Bacteria"/>
</dbReference>
<dbReference type="InterPro" id="IPR036514">
    <property type="entry name" value="SGNH_hydro_sf"/>
</dbReference>
<gene>
    <name evidence="1" type="ORF">VHA01S_047_00100</name>
</gene>
<keyword evidence="2" id="KW-1185">Reference proteome</keyword>
<dbReference type="EMBL" id="BAUJ01000047">
    <property type="protein sequence ID" value="GAD90541.1"/>
    <property type="molecule type" value="Genomic_DNA"/>
</dbReference>
<dbReference type="RefSeq" id="WP_023404869.1">
    <property type="nucleotide sequence ID" value="NZ_BAUJ01000047.1"/>
</dbReference>
<organism evidence="1 2">
    <name type="scientific">Vibrio halioticoli NBRC 102217</name>
    <dbReference type="NCBI Taxonomy" id="1219072"/>
    <lineage>
        <taxon>Bacteria</taxon>
        <taxon>Pseudomonadati</taxon>
        <taxon>Pseudomonadota</taxon>
        <taxon>Gammaproteobacteria</taxon>
        <taxon>Vibrionales</taxon>
        <taxon>Vibrionaceae</taxon>
        <taxon>Vibrio</taxon>
    </lineage>
</organism>
<name>V5FLK5_9VIBR</name>
<reference evidence="1 2" key="1">
    <citation type="submission" date="2013-10" db="EMBL/GenBank/DDBJ databases">
        <authorList>
            <person name="Ichikawa N."/>
            <person name="Kimura A."/>
            <person name="Ohji S."/>
            <person name="Hosoyama A."/>
            <person name="Fujita N."/>
        </authorList>
    </citation>
    <scope>NUCLEOTIDE SEQUENCE [LARGE SCALE GENOMIC DNA]</scope>
    <source>
        <strain evidence="1 2">NBRC 102217</strain>
    </source>
</reference>
<evidence type="ECO:0000313" key="2">
    <source>
        <dbReference type="Proteomes" id="UP000017800"/>
    </source>
</evidence>
<dbReference type="AlphaFoldDB" id="V5FLK5"/>
<dbReference type="SUPFAM" id="SSF52266">
    <property type="entry name" value="SGNH hydrolase"/>
    <property type="match status" value="1"/>
</dbReference>
<dbReference type="GO" id="GO:0016788">
    <property type="term" value="F:hydrolase activity, acting on ester bonds"/>
    <property type="evidence" value="ECO:0007669"/>
    <property type="project" value="UniProtKB-ARBA"/>
</dbReference>
<sequence length="235" mass="26006">MNNAINETNAQYFPNRIVLLGDSIFDNSPYVEHGESVTEQLEAIIASKETHQRNDANKTKVSLLAVDGHVMSSVDGQIARAQSKFPVNKEYAFLSCGGNDLLGYNASGLLSIASNNIGEALSSLHDVREHFRQQYKHMLSVTLKTFPELTVCTIYDNIPTLSIAEKMALAIFNEVILREAAEHQLQVLDLRVICDHIDDYAPISPIEPSKYGAKKIAHAIFEQYTNNTKGPVICA</sequence>
<evidence type="ECO:0000313" key="1">
    <source>
        <dbReference type="EMBL" id="GAD90541.1"/>
    </source>
</evidence>
<comment type="caution">
    <text evidence="1">The sequence shown here is derived from an EMBL/GenBank/DDBJ whole genome shotgun (WGS) entry which is preliminary data.</text>
</comment>
<dbReference type="OrthoDB" id="212722at2"/>
<dbReference type="Gene3D" id="3.40.50.1110">
    <property type="entry name" value="SGNH hydrolase"/>
    <property type="match status" value="1"/>
</dbReference>
<protein>
    <recommendedName>
        <fullName evidence="3">SGNH hydrolase-type esterase domain-containing protein</fullName>
    </recommendedName>
</protein>
<accession>V5FLK5</accession>